<proteinExistence type="predicted"/>
<dbReference type="OrthoDB" id="2419431at2759"/>
<accession>A0A8H3WYR9</accession>
<gene>
    <name evidence="1" type="ORF">F8M41_011976</name>
</gene>
<evidence type="ECO:0000313" key="2">
    <source>
        <dbReference type="Proteomes" id="UP000439903"/>
    </source>
</evidence>
<dbReference type="Proteomes" id="UP000439903">
    <property type="component" value="Unassembled WGS sequence"/>
</dbReference>
<protein>
    <submittedName>
        <fullName evidence="1">Uncharacterized protein</fullName>
    </submittedName>
</protein>
<keyword evidence="2" id="KW-1185">Reference proteome</keyword>
<organism evidence="1 2">
    <name type="scientific">Gigaspora margarita</name>
    <dbReference type="NCBI Taxonomy" id="4874"/>
    <lineage>
        <taxon>Eukaryota</taxon>
        <taxon>Fungi</taxon>
        <taxon>Fungi incertae sedis</taxon>
        <taxon>Mucoromycota</taxon>
        <taxon>Glomeromycotina</taxon>
        <taxon>Glomeromycetes</taxon>
        <taxon>Diversisporales</taxon>
        <taxon>Gigasporaceae</taxon>
        <taxon>Gigaspora</taxon>
    </lineage>
</organism>
<comment type="caution">
    <text evidence="1">The sequence shown here is derived from an EMBL/GenBank/DDBJ whole genome shotgun (WGS) entry which is preliminary data.</text>
</comment>
<sequence length="185" mass="21061">MNCRFIPKEPGYNNIRRLQIENAHKDNSLVESKAKHATKLEKIKLLQNEIKLLKGKLDLFQKDSSKKGSEIMFLKSKIVELALKIGELEHLKFEKILEAIIGRDNKKNTQSEEQSSITKSDNISALLQSRPLDNKSEIRNSVSSLNHDTYVSSKKSEICSYASPSKSLKQYFISEKSLLLLLSLI</sequence>
<dbReference type="AlphaFoldDB" id="A0A8H3WYR9"/>
<dbReference type="EMBL" id="WTPW01002437">
    <property type="protein sequence ID" value="KAF0382172.1"/>
    <property type="molecule type" value="Genomic_DNA"/>
</dbReference>
<reference evidence="1 2" key="1">
    <citation type="journal article" date="2019" name="Environ. Microbiol.">
        <title>At the nexus of three kingdoms: the genome of the mycorrhizal fungus Gigaspora margarita provides insights into plant, endobacterial and fungal interactions.</title>
        <authorList>
            <person name="Venice F."/>
            <person name="Ghignone S."/>
            <person name="Salvioli di Fossalunga A."/>
            <person name="Amselem J."/>
            <person name="Novero M."/>
            <person name="Xianan X."/>
            <person name="Sedzielewska Toro K."/>
            <person name="Morin E."/>
            <person name="Lipzen A."/>
            <person name="Grigoriev I.V."/>
            <person name="Henrissat B."/>
            <person name="Martin F.M."/>
            <person name="Bonfante P."/>
        </authorList>
    </citation>
    <scope>NUCLEOTIDE SEQUENCE [LARGE SCALE GENOMIC DNA]</scope>
    <source>
        <strain evidence="1 2">BEG34</strain>
    </source>
</reference>
<evidence type="ECO:0000313" key="1">
    <source>
        <dbReference type="EMBL" id="KAF0382172.1"/>
    </source>
</evidence>
<name>A0A8H3WYR9_GIGMA</name>